<keyword evidence="3" id="KW-1185">Reference proteome</keyword>
<feature type="region of interest" description="Disordered" evidence="1">
    <location>
        <begin position="56"/>
        <end position="78"/>
    </location>
</feature>
<evidence type="ECO:0000313" key="3">
    <source>
        <dbReference type="Proteomes" id="UP000054477"/>
    </source>
</evidence>
<reference evidence="3" key="2">
    <citation type="submission" date="2015-01" db="EMBL/GenBank/DDBJ databases">
        <title>Evolutionary Origins and Diversification of the Mycorrhizal Mutualists.</title>
        <authorList>
            <consortium name="DOE Joint Genome Institute"/>
            <consortium name="Mycorrhizal Genomics Consortium"/>
            <person name="Kohler A."/>
            <person name="Kuo A."/>
            <person name="Nagy L.G."/>
            <person name="Floudas D."/>
            <person name="Copeland A."/>
            <person name="Barry K.W."/>
            <person name="Cichocki N."/>
            <person name="Veneault-Fourrey C."/>
            <person name="LaButti K."/>
            <person name="Lindquist E.A."/>
            <person name="Lipzen A."/>
            <person name="Lundell T."/>
            <person name="Morin E."/>
            <person name="Murat C."/>
            <person name="Riley R."/>
            <person name="Ohm R."/>
            <person name="Sun H."/>
            <person name="Tunlid A."/>
            <person name="Henrissat B."/>
            <person name="Grigoriev I.V."/>
            <person name="Hibbett D.S."/>
            <person name="Martin F."/>
        </authorList>
    </citation>
    <scope>NUCLEOTIDE SEQUENCE [LARGE SCALE GENOMIC DNA]</scope>
    <source>
        <strain evidence="3">LaAM-08-1</strain>
    </source>
</reference>
<dbReference type="Gene3D" id="3.40.50.300">
    <property type="entry name" value="P-loop containing nucleotide triphosphate hydrolases"/>
    <property type="match status" value="1"/>
</dbReference>
<gene>
    <name evidence="2" type="ORF">K443DRAFT_677321</name>
</gene>
<dbReference type="OrthoDB" id="425602at2759"/>
<proteinExistence type="predicted"/>
<accession>A0A0C9Y3N7</accession>
<evidence type="ECO:0000256" key="1">
    <source>
        <dbReference type="SAM" id="MobiDB-lite"/>
    </source>
</evidence>
<dbReference type="AlphaFoldDB" id="A0A0C9Y3N7"/>
<protein>
    <submittedName>
        <fullName evidence="2">Uncharacterized protein</fullName>
    </submittedName>
</protein>
<organism evidence="2 3">
    <name type="scientific">Laccaria amethystina LaAM-08-1</name>
    <dbReference type="NCBI Taxonomy" id="1095629"/>
    <lineage>
        <taxon>Eukaryota</taxon>
        <taxon>Fungi</taxon>
        <taxon>Dikarya</taxon>
        <taxon>Basidiomycota</taxon>
        <taxon>Agaricomycotina</taxon>
        <taxon>Agaricomycetes</taxon>
        <taxon>Agaricomycetidae</taxon>
        <taxon>Agaricales</taxon>
        <taxon>Agaricineae</taxon>
        <taxon>Hydnangiaceae</taxon>
        <taxon>Laccaria</taxon>
    </lineage>
</organism>
<feature type="compositionally biased region" description="Basic and acidic residues" evidence="1">
    <location>
        <begin position="56"/>
        <end position="71"/>
    </location>
</feature>
<dbReference type="InterPro" id="IPR027417">
    <property type="entry name" value="P-loop_NTPase"/>
</dbReference>
<dbReference type="Proteomes" id="UP000054477">
    <property type="component" value="Unassembled WGS sequence"/>
</dbReference>
<sequence length="78" mass="8641">MGLPAPDLILFLDISPEQAKLRGGYWEERYKRETRNAGLGVAWVAGAEYLSKAGVRDAGRDPKTRKRELGHCGRRAGT</sequence>
<dbReference type="HOGENOM" id="CLU_2622417_0_0_1"/>
<dbReference type="EMBL" id="KN838588">
    <property type="protein sequence ID" value="KIK02728.1"/>
    <property type="molecule type" value="Genomic_DNA"/>
</dbReference>
<reference evidence="2 3" key="1">
    <citation type="submission" date="2014-04" db="EMBL/GenBank/DDBJ databases">
        <authorList>
            <consortium name="DOE Joint Genome Institute"/>
            <person name="Kuo A."/>
            <person name="Kohler A."/>
            <person name="Nagy L.G."/>
            <person name="Floudas D."/>
            <person name="Copeland A."/>
            <person name="Barry K.W."/>
            <person name="Cichocki N."/>
            <person name="Veneault-Fourrey C."/>
            <person name="LaButti K."/>
            <person name="Lindquist E.A."/>
            <person name="Lipzen A."/>
            <person name="Lundell T."/>
            <person name="Morin E."/>
            <person name="Murat C."/>
            <person name="Sun H."/>
            <person name="Tunlid A."/>
            <person name="Henrissat B."/>
            <person name="Grigoriev I.V."/>
            <person name="Hibbett D.S."/>
            <person name="Martin F."/>
            <person name="Nordberg H.P."/>
            <person name="Cantor M.N."/>
            <person name="Hua S.X."/>
        </authorList>
    </citation>
    <scope>NUCLEOTIDE SEQUENCE [LARGE SCALE GENOMIC DNA]</scope>
    <source>
        <strain evidence="2 3">LaAM-08-1</strain>
    </source>
</reference>
<name>A0A0C9Y3N7_9AGAR</name>
<evidence type="ECO:0000313" key="2">
    <source>
        <dbReference type="EMBL" id="KIK02728.1"/>
    </source>
</evidence>